<name>A0A7Y3XZV5_CLOCO</name>
<comment type="caution">
    <text evidence="1">The sequence shown here is derived from an EMBL/GenBank/DDBJ whole genome shotgun (WGS) entry which is preliminary data.</text>
</comment>
<proteinExistence type="predicted"/>
<gene>
    <name evidence="1" type="ORF">HMJ28_10780</name>
</gene>
<dbReference type="InterPro" id="IPR025984">
    <property type="entry name" value="DCTPP"/>
</dbReference>
<sequence>MKKDGLNIMRNIQIIENLKAELICIIGDFYKLLTKGSNVAQEALLDCISGAITILYILADRLGYSHTAVDENIKKKLKMGIIENDEVEIEGKDLSRLYTHLKERQ</sequence>
<evidence type="ECO:0000313" key="2">
    <source>
        <dbReference type="Proteomes" id="UP000528432"/>
    </source>
</evidence>
<dbReference type="GO" id="GO:0047429">
    <property type="term" value="F:nucleoside triphosphate diphosphatase activity"/>
    <property type="evidence" value="ECO:0007669"/>
    <property type="project" value="InterPro"/>
</dbReference>
<accession>A0A7Y3XZV5</accession>
<dbReference type="EMBL" id="JABFIF010000026">
    <property type="protein sequence ID" value="NOH16865.1"/>
    <property type="molecule type" value="Genomic_DNA"/>
</dbReference>
<dbReference type="Proteomes" id="UP000528432">
    <property type="component" value="Unassembled WGS sequence"/>
</dbReference>
<protein>
    <submittedName>
        <fullName evidence="1">MazG-like family protein</fullName>
    </submittedName>
</protein>
<dbReference type="AlphaFoldDB" id="A0A7Y3XZV5"/>
<evidence type="ECO:0000313" key="1">
    <source>
        <dbReference type="EMBL" id="NOH16865.1"/>
    </source>
</evidence>
<dbReference type="GO" id="GO:0009143">
    <property type="term" value="P:nucleoside triphosphate catabolic process"/>
    <property type="evidence" value="ECO:0007669"/>
    <property type="project" value="InterPro"/>
</dbReference>
<organism evidence="1 2">
    <name type="scientific">Clostridium cochlearium</name>
    <dbReference type="NCBI Taxonomy" id="1494"/>
    <lineage>
        <taxon>Bacteria</taxon>
        <taxon>Bacillati</taxon>
        <taxon>Bacillota</taxon>
        <taxon>Clostridia</taxon>
        <taxon>Eubacteriales</taxon>
        <taxon>Clostridiaceae</taxon>
        <taxon>Clostridium</taxon>
    </lineage>
</organism>
<dbReference type="Pfam" id="PF12643">
    <property type="entry name" value="MazG-like"/>
    <property type="match status" value="1"/>
</dbReference>
<reference evidence="1 2" key="1">
    <citation type="submission" date="2020-05" db="EMBL/GenBank/DDBJ databases">
        <title>Draft genome sequence of Clostridium cochlearium strain AGROS13 isolated from a sheep dairy farm in New Zealand.</title>
        <authorList>
            <person name="Gupta T.B."/>
            <person name="Jauregui R."/>
            <person name="Risson A.N."/>
            <person name="Brightwell G."/>
            <person name="Maclean P."/>
        </authorList>
    </citation>
    <scope>NUCLEOTIDE SEQUENCE [LARGE SCALE GENOMIC DNA]</scope>
    <source>
        <strain evidence="1 2">AGROS13</strain>
    </source>
</reference>
<dbReference type="RefSeq" id="WP_168943687.1">
    <property type="nucleotide sequence ID" value="NZ_JAAZKZ010000136.1"/>
</dbReference>